<dbReference type="OrthoDB" id="9776217at2"/>
<protein>
    <submittedName>
        <fullName evidence="3">DNA replication protein DnaC</fullName>
    </submittedName>
</protein>
<dbReference type="NCBIfam" id="NF005304">
    <property type="entry name" value="PRK06835.1"/>
    <property type="match status" value="1"/>
</dbReference>
<evidence type="ECO:0000256" key="1">
    <source>
        <dbReference type="SAM" id="Coils"/>
    </source>
</evidence>
<dbReference type="PANTHER" id="PTHR30050">
    <property type="entry name" value="CHROMOSOMAL REPLICATION INITIATOR PROTEIN DNAA"/>
    <property type="match status" value="1"/>
</dbReference>
<dbReference type="GO" id="GO:0006260">
    <property type="term" value="P:DNA replication"/>
    <property type="evidence" value="ECO:0007669"/>
    <property type="project" value="TreeGrafter"/>
</dbReference>
<keyword evidence="4" id="KW-1185">Reference proteome</keyword>
<dbReference type="PANTHER" id="PTHR30050:SF4">
    <property type="entry name" value="ATP-BINDING PROTEIN RV3427C IN INSERTION SEQUENCE-RELATED"/>
    <property type="match status" value="1"/>
</dbReference>
<proteinExistence type="predicted"/>
<accession>A0A2K2EWI5</accession>
<dbReference type="EMBL" id="NIOJ01000022">
    <property type="protein sequence ID" value="PNT99026.1"/>
    <property type="molecule type" value="Genomic_DNA"/>
</dbReference>
<keyword evidence="1" id="KW-0175">Coiled coil</keyword>
<feature type="coiled-coil region" evidence="1">
    <location>
        <begin position="60"/>
        <end position="87"/>
    </location>
</feature>
<dbReference type="RefSeq" id="WP_103081560.1">
    <property type="nucleotide sequence ID" value="NZ_CP021850.1"/>
</dbReference>
<dbReference type="InterPro" id="IPR002611">
    <property type="entry name" value="IstB_ATP-bd"/>
</dbReference>
<dbReference type="Pfam" id="PF01695">
    <property type="entry name" value="IstB_IS21"/>
    <property type="match status" value="1"/>
</dbReference>
<dbReference type="GO" id="GO:0005524">
    <property type="term" value="F:ATP binding"/>
    <property type="evidence" value="ECO:0007669"/>
    <property type="project" value="InterPro"/>
</dbReference>
<dbReference type="Gene3D" id="3.40.50.300">
    <property type="entry name" value="P-loop containing nucleotide triphosphate hydrolases"/>
    <property type="match status" value="1"/>
</dbReference>
<dbReference type="KEGG" id="cthd:CDO33_19540"/>
<dbReference type="Proteomes" id="UP000236151">
    <property type="component" value="Unassembled WGS sequence"/>
</dbReference>
<evidence type="ECO:0000259" key="2">
    <source>
        <dbReference type="Pfam" id="PF01695"/>
    </source>
</evidence>
<organism evidence="3 4">
    <name type="scientific">Clostridium thermosuccinogenes</name>
    <dbReference type="NCBI Taxonomy" id="84032"/>
    <lineage>
        <taxon>Bacteria</taxon>
        <taxon>Bacillati</taxon>
        <taxon>Bacillota</taxon>
        <taxon>Clostridia</taxon>
        <taxon>Eubacteriales</taxon>
        <taxon>Clostridiaceae</taxon>
        <taxon>Clostridium</taxon>
    </lineage>
</organism>
<dbReference type="InterPro" id="IPR027417">
    <property type="entry name" value="P-loop_NTPase"/>
</dbReference>
<dbReference type="SUPFAM" id="SSF52540">
    <property type="entry name" value="P-loop containing nucleoside triphosphate hydrolases"/>
    <property type="match status" value="1"/>
</dbReference>
<gene>
    <name evidence="3" type="ORF">CDQ84_09795</name>
</gene>
<evidence type="ECO:0000313" key="4">
    <source>
        <dbReference type="Proteomes" id="UP000236151"/>
    </source>
</evidence>
<comment type="caution">
    <text evidence="3">The sequence shown here is derived from an EMBL/GenBank/DDBJ whole genome shotgun (WGS) entry which is preliminary data.</text>
</comment>
<sequence>MNTSIHNAIKSEYERRQKEAYDNLMFRKKKAYAEIAGLEAIEDEIHRTGLRYNKMILLGKTQADDAVSELLSQIDSLKRKKIQLLVENGYPEDYLEIKYSCPKCKDTGYIEGGSGAVKCSCYKQQLINQLYSYSNLKLTERENFSTFNENLYSDKVDKAKYGIGISPRENILRIKERCLKFIENFDSPDEKNLFFSGPTGVGKTFMSNCIAMELMKRGKTVLYQTAPIIFNIINEYKVRAFNDDDFQDESYKSIFDAELLIIDDLGTETQSAARYAELLTILNVRQMNNLQRPCKIIISTNIGPKKLYEIYTERVASRIIGCFEGLMFVGDDLRKKL</sequence>
<feature type="domain" description="IstB-like ATP-binding" evidence="2">
    <location>
        <begin position="189"/>
        <end position="285"/>
    </location>
</feature>
<dbReference type="AlphaFoldDB" id="A0A2K2EWI5"/>
<evidence type="ECO:0000313" key="3">
    <source>
        <dbReference type="EMBL" id="PNT99026.1"/>
    </source>
</evidence>
<reference evidence="3 4" key="1">
    <citation type="submission" date="2017-06" db="EMBL/GenBank/DDBJ databases">
        <title>Investigating the central metabolism of Clostridium thermosuccinogenes.</title>
        <authorList>
            <person name="Koendjbiharie J.G."/>
            <person name="van Kranenburg R."/>
        </authorList>
    </citation>
    <scope>NUCLEOTIDE SEQUENCE [LARGE SCALE GENOMIC DNA]</scope>
    <source>
        <strain evidence="3 4">DSM 5806</strain>
    </source>
</reference>
<name>A0A2K2EWI5_9CLOT</name>
<dbReference type="CDD" id="cd00009">
    <property type="entry name" value="AAA"/>
    <property type="match status" value="1"/>
</dbReference>